<feature type="transmembrane region" description="Helical" evidence="1">
    <location>
        <begin position="237"/>
        <end position="258"/>
    </location>
</feature>
<organism evidence="2 3">
    <name type="scientific">Planococcus wigleyi</name>
    <dbReference type="NCBI Taxonomy" id="2762216"/>
    <lineage>
        <taxon>Bacteria</taxon>
        <taxon>Bacillati</taxon>
        <taxon>Bacillota</taxon>
        <taxon>Bacilli</taxon>
        <taxon>Bacillales</taxon>
        <taxon>Caryophanaceae</taxon>
        <taxon>Planococcus</taxon>
    </lineage>
</organism>
<accession>A0ABR8WC43</accession>
<sequence>MSKLIQLQKYSLANDFQFYRLGSSTNQDDRKHAVLTLAGYCAAVVMAIGYIVYIAFDLYIREESMLFFPILSSILFWALGFWTILSGLKKLIFSSDTELIFSLPMPLWQAKLFNVIKLLILYLLIAAIAVFAGILLHMFILPDFWFVLLSSLLLVVILPLLVIATTFIISLAVKVLLNFLRIHSNVIEALLTFFLFLSPLLYNTYNSASLNYKDIFSNSSPLYLFGIISNSTSEVGFFNLVCLLGITLALVLITGYVFTKRYAFLVASYSTSSKRKTRDSSTLSSNSLFKNLFSKELKLYLSSITYVSNTVLTPALLLIGSLAYLFNISPLLYDYTLELSIITLSSKYIFILFTTVCILLTTTTSSSLSFEGQSIWILLTSPLSLMDLAKAKIALNVLLFVPGLACAILVYTQNFSSSLLDSLLFISFTITSLLLVSIVGFFVNLKFPNYNWSSEMEVIKQGKSTIITAILSTCLLSITGILIILDFSFTFHLLLLVNVSIITFLIYKLRESSLIMD</sequence>
<feature type="transmembrane region" description="Helical" evidence="1">
    <location>
        <begin position="37"/>
        <end position="60"/>
    </location>
</feature>
<dbReference type="EMBL" id="JACSPU010000002">
    <property type="protein sequence ID" value="MBD8014594.1"/>
    <property type="molecule type" value="Genomic_DNA"/>
</dbReference>
<reference evidence="2 3" key="1">
    <citation type="submission" date="2020-08" db="EMBL/GenBank/DDBJ databases">
        <title>A Genomic Blueprint of the Chicken Gut Microbiome.</title>
        <authorList>
            <person name="Gilroy R."/>
            <person name="Ravi A."/>
            <person name="Getino M."/>
            <person name="Pursley I."/>
            <person name="Horton D.L."/>
            <person name="Alikhan N.-F."/>
            <person name="Baker D."/>
            <person name="Gharbi K."/>
            <person name="Hall N."/>
            <person name="Watson M."/>
            <person name="Adriaenssens E.M."/>
            <person name="Foster-Nyarko E."/>
            <person name="Jarju S."/>
            <person name="Secka A."/>
            <person name="Antonio M."/>
            <person name="Oren A."/>
            <person name="Chaudhuri R."/>
            <person name="La Ragione R.M."/>
            <person name="Hildebrand F."/>
            <person name="Pallen M.J."/>
        </authorList>
    </citation>
    <scope>NUCLEOTIDE SEQUENCE [LARGE SCALE GENOMIC DNA]</scope>
    <source>
        <strain evidence="2 3">Sa1BUA13</strain>
    </source>
</reference>
<feature type="transmembrane region" description="Helical" evidence="1">
    <location>
        <begin position="185"/>
        <end position="202"/>
    </location>
</feature>
<comment type="caution">
    <text evidence="2">The sequence shown here is derived from an EMBL/GenBank/DDBJ whole genome shotgun (WGS) entry which is preliminary data.</text>
</comment>
<proteinExistence type="predicted"/>
<dbReference type="Proteomes" id="UP000658980">
    <property type="component" value="Unassembled WGS sequence"/>
</dbReference>
<keyword evidence="1" id="KW-0472">Membrane</keyword>
<feature type="transmembrane region" description="Helical" evidence="1">
    <location>
        <begin position="119"/>
        <end position="140"/>
    </location>
</feature>
<evidence type="ECO:0000313" key="2">
    <source>
        <dbReference type="EMBL" id="MBD8014594.1"/>
    </source>
</evidence>
<evidence type="ECO:0000256" key="1">
    <source>
        <dbReference type="SAM" id="Phobius"/>
    </source>
</evidence>
<keyword evidence="1" id="KW-1133">Transmembrane helix</keyword>
<feature type="transmembrane region" description="Helical" evidence="1">
    <location>
        <begin position="66"/>
        <end position="85"/>
    </location>
</feature>
<keyword evidence="3" id="KW-1185">Reference proteome</keyword>
<feature type="transmembrane region" description="Helical" evidence="1">
    <location>
        <begin position="423"/>
        <end position="445"/>
    </location>
</feature>
<gene>
    <name evidence="2" type="ORF">H9630_07145</name>
</gene>
<feature type="transmembrane region" description="Helical" evidence="1">
    <location>
        <begin position="466"/>
        <end position="485"/>
    </location>
</feature>
<feature type="transmembrane region" description="Helical" evidence="1">
    <location>
        <begin position="146"/>
        <end position="173"/>
    </location>
</feature>
<feature type="transmembrane region" description="Helical" evidence="1">
    <location>
        <begin position="299"/>
        <end position="328"/>
    </location>
</feature>
<feature type="transmembrane region" description="Helical" evidence="1">
    <location>
        <begin position="491"/>
        <end position="509"/>
    </location>
</feature>
<protein>
    <recommendedName>
        <fullName evidence="4">Permease</fullName>
    </recommendedName>
</protein>
<feature type="transmembrane region" description="Helical" evidence="1">
    <location>
        <begin position="391"/>
        <end position="411"/>
    </location>
</feature>
<keyword evidence="1" id="KW-0812">Transmembrane</keyword>
<dbReference type="RefSeq" id="WP_191714812.1">
    <property type="nucleotide sequence ID" value="NZ_JACSPU010000002.1"/>
</dbReference>
<evidence type="ECO:0008006" key="4">
    <source>
        <dbReference type="Google" id="ProtNLM"/>
    </source>
</evidence>
<name>A0ABR8WC43_9BACL</name>
<feature type="transmembrane region" description="Helical" evidence="1">
    <location>
        <begin position="348"/>
        <end position="370"/>
    </location>
</feature>
<evidence type="ECO:0000313" key="3">
    <source>
        <dbReference type="Proteomes" id="UP000658980"/>
    </source>
</evidence>